<organism evidence="3 4">
    <name type="scientific">Aquamicrobium terrae</name>
    <dbReference type="NCBI Taxonomy" id="1324945"/>
    <lineage>
        <taxon>Bacteria</taxon>
        <taxon>Pseudomonadati</taxon>
        <taxon>Pseudomonadota</taxon>
        <taxon>Alphaproteobacteria</taxon>
        <taxon>Hyphomicrobiales</taxon>
        <taxon>Phyllobacteriaceae</taxon>
        <taxon>Aquamicrobium</taxon>
    </lineage>
</organism>
<feature type="region of interest" description="Disordered" evidence="1">
    <location>
        <begin position="254"/>
        <end position="297"/>
    </location>
</feature>
<dbReference type="InterPro" id="IPR001633">
    <property type="entry name" value="EAL_dom"/>
</dbReference>
<dbReference type="EMBL" id="JBEPML010000021">
    <property type="protein sequence ID" value="MET3794125.1"/>
    <property type="molecule type" value="Genomic_DNA"/>
</dbReference>
<evidence type="ECO:0000259" key="2">
    <source>
        <dbReference type="PROSITE" id="PS50883"/>
    </source>
</evidence>
<keyword evidence="4" id="KW-1185">Reference proteome</keyword>
<evidence type="ECO:0000313" key="3">
    <source>
        <dbReference type="EMBL" id="MET3794125.1"/>
    </source>
</evidence>
<evidence type="ECO:0000256" key="1">
    <source>
        <dbReference type="SAM" id="MobiDB-lite"/>
    </source>
</evidence>
<protein>
    <submittedName>
        <fullName evidence="3">EAL domain-containing protein (Putative c-di-GMP-specific phosphodiesterase class I)</fullName>
    </submittedName>
</protein>
<dbReference type="Pfam" id="PF00563">
    <property type="entry name" value="EAL"/>
    <property type="match status" value="1"/>
</dbReference>
<dbReference type="PROSITE" id="PS50883">
    <property type="entry name" value="EAL"/>
    <property type="match status" value="1"/>
</dbReference>
<accession>A0ABV2N5N3</accession>
<reference evidence="3 4" key="1">
    <citation type="submission" date="2024-06" db="EMBL/GenBank/DDBJ databases">
        <title>Genomic Encyclopedia of Type Strains, Phase IV (KMG-IV): sequencing the most valuable type-strain genomes for metagenomic binning, comparative biology and taxonomic classification.</title>
        <authorList>
            <person name="Goeker M."/>
        </authorList>
    </citation>
    <scope>NUCLEOTIDE SEQUENCE [LARGE SCALE GENOMIC DNA]</scope>
    <source>
        <strain evidence="3 4">DSM 27865</strain>
    </source>
</reference>
<proteinExistence type="predicted"/>
<dbReference type="Proteomes" id="UP001549076">
    <property type="component" value="Unassembled WGS sequence"/>
</dbReference>
<feature type="domain" description="EAL" evidence="2">
    <location>
        <begin position="7"/>
        <end position="265"/>
    </location>
</feature>
<dbReference type="SUPFAM" id="SSF141868">
    <property type="entry name" value="EAL domain-like"/>
    <property type="match status" value="1"/>
</dbReference>
<dbReference type="InterPro" id="IPR050706">
    <property type="entry name" value="Cyclic-di-GMP_PDE-like"/>
</dbReference>
<evidence type="ECO:0000313" key="4">
    <source>
        <dbReference type="Proteomes" id="UP001549076"/>
    </source>
</evidence>
<comment type="caution">
    <text evidence="3">The sequence shown here is derived from an EMBL/GenBank/DDBJ whole genome shotgun (WGS) entry which is preliminary data.</text>
</comment>
<dbReference type="InterPro" id="IPR035919">
    <property type="entry name" value="EAL_sf"/>
</dbReference>
<dbReference type="PANTHER" id="PTHR33121:SF76">
    <property type="entry name" value="SIGNALING PROTEIN"/>
    <property type="match status" value="1"/>
</dbReference>
<dbReference type="Gene3D" id="3.20.20.450">
    <property type="entry name" value="EAL domain"/>
    <property type="match status" value="1"/>
</dbReference>
<dbReference type="CDD" id="cd01948">
    <property type="entry name" value="EAL"/>
    <property type="match status" value="1"/>
</dbReference>
<name>A0ABV2N5N3_9HYPH</name>
<dbReference type="PANTHER" id="PTHR33121">
    <property type="entry name" value="CYCLIC DI-GMP PHOSPHODIESTERASE PDEF"/>
    <property type="match status" value="1"/>
</dbReference>
<gene>
    <name evidence="3" type="ORF">ABID37_004365</name>
</gene>
<dbReference type="SMART" id="SM00052">
    <property type="entry name" value="EAL"/>
    <property type="match status" value="1"/>
</dbReference>
<sequence length="297" mass="32849">MERRAGLSHIEREADGTAIGRWGPFTLRTAFQPIFAFHEGKLRVEAFEALVRPFRNGEPETPPAFFATCNASDRLQVEELTRTLHLLNAGVCLPEGVMLFINIDPSVFTEQDIGDTTLRNMRLVLSSVGIAPARVVCEVTENPTGSQEAFYSFVTGLRGNGFRIAVDDYGADESDISRIKDLMPDIVKFDAVWINRLMESDVGFALLATMVRSFEEQGIRTVFEGIEEDWQIELAEKSGASMVQGFVLARPVMASPEMKGSGTPPPEPEPEEQLKPAAPRSGPQHPPGRTFGRRVVR</sequence>
<dbReference type="RefSeq" id="WP_354198596.1">
    <property type="nucleotide sequence ID" value="NZ_JBEPML010000021.1"/>
</dbReference>